<dbReference type="Proteomes" id="UP001230649">
    <property type="component" value="Unassembled WGS sequence"/>
</dbReference>
<comment type="caution">
    <text evidence="1">The sequence shown here is derived from an EMBL/GenBank/DDBJ whole genome shotgun (WGS) entry which is preliminary data.</text>
</comment>
<protein>
    <submittedName>
        <fullName evidence="1">Uncharacterized protein</fullName>
    </submittedName>
</protein>
<gene>
    <name evidence="1" type="ORF">QFC20_001722</name>
</gene>
<keyword evidence="2" id="KW-1185">Reference proteome</keyword>
<name>A0ACC2WTS5_9TREE</name>
<reference evidence="1" key="1">
    <citation type="submission" date="2023-04" db="EMBL/GenBank/DDBJ databases">
        <title>Draft Genome sequencing of Naganishia species isolated from polar environments using Oxford Nanopore Technology.</title>
        <authorList>
            <person name="Leo P."/>
            <person name="Venkateswaran K."/>
        </authorList>
    </citation>
    <scope>NUCLEOTIDE SEQUENCE</scope>
    <source>
        <strain evidence="1">MNA-CCFEE 5262</strain>
    </source>
</reference>
<organism evidence="1 2">
    <name type="scientific">Naganishia adeliensis</name>
    <dbReference type="NCBI Taxonomy" id="92952"/>
    <lineage>
        <taxon>Eukaryota</taxon>
        <taxon>Fungi</taxon>
        <taxon>Dikarya</taxon>
        <taxon>Basidiomycota</taxon>
        <taxon>Agaricomycotina</taxon>
        <taxon>Tremellomycetes</taxon>
        <taxon>Filobasidiales</taxon>
        <taxon>Filobasidiaceae</taxon>
        <taxon>Naganishia</taxon>
    </lineage>
</organism>
<evidence type="ECO:0000313" key="1">
    <source>
        <dbReference type="EMBL" id="KAJ9114206.1"/>
    </source>
</evidence>
<proteinExistence type="predicted"/>
<accession>A0ACC2WTS5</accession>
<dbReference type="EMBL" id="JASBWS010000010">
    <property type="protein sequence ID" value="KAJ9114206.1"/>
    <property type="molecule type" value="Genomic_DNA"/>
</dbReference>
<sequence length="564" mass="63533">MPPPYSSGHNDMTHIIRPPLRTSRLKIVLSLLVTTTLIIASLPRCQVYLTTPPRVITRSLPEERDTSGFSAAERLMLDGVLSGACDDWQPPIGNQTETGCWKDAWYTQLTNVLDNWSEYSDLSWSREINTQNQATVQRLLTCLTHFTLPMDPEAPEGCHENEATVILRAYWFLDIARTYKGDSAPGEVVFLKPITQTLEKHNYTFLSVYFQRYDGMVKFYSALPDVIGSIWAEDRLVVSCMADRRCRSDFPEEERQGLGVGEDVRGVIPAWKMITPTYWGVKPSSWEWGQQPGDGFSYNTLGPQWILSPFPYPGHFHIPFSLEETCSSIPIVPQEERVDEAIILGKLTHYFYPEEISNLAPPTEIWPEFEERTGLVPVANARPLPNSPNRPQTLPTGLVNRGPVSFDNYTRQVGLAKVFISIGCQGVPVLIPYSGPTPTPSGFDLYNVGLTQHGPAALIGEPYAYSYERRNLTSFFEAVRKAKENPIPPYFPGEMRLANVARLSLQLANRDLYALSLQVEAERRQRGEPEKGKIPDYVVKTIFEHGWGFRLKADGTATKVLDEA</sequence>
<evidence type="ECO:0000313" key="2">
    <source>
        <dbReference type="Proteomes" id="UP001230649"/>
    </source>
</evidence>